<dbReference type="KEGG" id="clz:BIU88_00105"/>
<dbReference type="RefSeq" id="WP_069808432.1">
    <property type="nucleotide sequence ID" value="NZ_CP017305.1"/>
</dbReference>
<keyword evidence="6" id="KW-0472">Membrane</keyword>
<keyword evidence="8" id="KW-1185">Reference proteome</keyword>
<gene>
    <name evidence="7" type="ORF">BIU88_00105</name>
</gene>
<comment type="similarity">
    <text evidence="2">Belongs to the CPA3 antiporters (TC 2.A.63) subunit E family.</text>
</comment>
<sequence length="157" mass="17967">MNRFLFNILLALAWMLLTGESSAPSFISGMVVGYLILWMSRPAFGRDTYFSKIPQVTGFVLYFLKELILANLRVAFDILTPKNYLEPGIVEVPLDVESDLEITLFANLVTLTPGTLSLDVSKDRKTLFVHVMYLEDEEQFRRELKDGLEKRLIGVMR</sequence>
<keyword evidence="3" id="KW-1003">Cell membrane</keyword>
<dbReference type="STRING" id="274537.BIU88_00105"/>
<dbReference type="EMBL" id="CP017305">
    <property type="protein sequence ID" value="AOS82700.1"/>
    <property type="molecule type" value="Genomic_DNA"/>
</dbReference>
<proteinExistence type="inferred from homology"/>
<dbReference type="OrthoDB" id="9800498at2"/>
<dbReference type="PIRSF" id="PIRSF019239">
    <property type="entry name" value="MrpE"/>
    <property type="match status" value="1"/>
</dbReference>
<protein>
    <submittedName>
        <fullName evidence="7">Cation:proton antiporter</fullName>
    </submittedName>
</protein>
<dbReference type="Proteomes" id="UP000095185">
    <property type="component" value="Chromosome"/>
</dbReference>
<dbReference type="PANTHER" id="PTHR34584">
    <property type="entry name" value="NA(+)/H(+) ANTIPORTER SUBUNIT E1"/>
    <property type="match status" value="1"/>
</dbReference>
<evidence type="ECO:0000313" key="7">
    <source>
        <dbReference type="EMBL" id="AOS82700.1"/>
    </source>
</evidence>
<evidence type="ECO:0000313" key="8">
    <source>
        <dbReference type="Proteomes" id="UP000095185"/>
    </source>
</evidence>
<dbReference type="PANTHER" id="PTHR34584:SF1">
    <property type="entry name" value="NA(+)_H(+) ANTIPORTER SUBUNIT E1"/>
    <property type="match status" value="1"/>
</dbReference>
<accession>A0A1D8CV46</accession>
<name>A0A1D8CV46_CHLLM</name>
<evidence type="ECO:0000256" key="1">
    <source>
        <dbReference type="ARBA" id="ARBA00004651"/>
    </source>
</evidence>
<organism evidence="7 8">
    <name type="scientific">Chlorobaculum limnaeum</name>
    <dbReference type="NCBI Taxonomy" id="274537"/>
    <lineage>
        <taxon>Bacteria</taxon>
        <taxon>Pseudomonadati</taxon>
        <taxon>Chlorobiota</taxon>
        <taxon>Chlorobiia</taxon>
        <taxon>Chlorobiales</taxon>
        <taxon>Chlorobiaceae</taxon>
        <taxon>Chlorobaculum</taxon>
    </lineage>
</organism>
<evidence type="ECO:0000256" key="2">
    <source>
        <dbReference type="ARBA" id="ARBA00006228"/>
    </source>
</evidence>
<keyword evidence="5" id="KW-1133">Transmembrane helix</keyword>
<dbReference type="GO" id="GO:0008324">
    <property type="term" value="F:monoatomic cation transmembrane transporter activity"/>
    <property type="evidence" value="ECO:0007669"/>
    <property type="project" value="InterPro"/>
</dbReference>
<evidence type="ECO:0000256" key="4">
    <source>
        <dbReference type="ARBA" id="ARBA00022692"/>
    </source>
</evidence>
<dbReference type="GO" id="GO:0005886">
    <property type="term" value="C:plasma membrane"/>
    <property type="evidence" value="ECO:0007669"/>
    <property type="project" value="UniProtKB-SubCell"/>
</dbReference>
<evidence type="ECO:0000256" key="5">
    <source>
        <dbReference type="ARBA" id="ARBA00022989"/>
    </source>
</evidence>
<dbReference type="Pfam" id="PF01899">
    <property type="entry name" value="MNHE"/>
    <property type="match status" value="1"/>
</dbReference>
<dbReference type="InterPro" id="IPR002758">
    <property type="entry name" value="Cation_antiport_E"/>
</dbReference>
<evidence type="ECO:0000256" key="3">
    <source>
        <dbReference type="ARBA" id="ARBA00022475"/>
    </source>
</evidence>
<dbReference type="AlphaFoldDB" id="A0A1D8CV46"/>
<reference evidence="7" key="1">
    <citation type="submission" date="2016-09" db="EMBL/GenBank/DDBJ databases">
        <title>Genome sequence of Chlorobaculum limnaeum.</title>
        <authorList>
            <person name="Liu Z."/>
            <person name="Tank M."/>
            <person name="Bryant D.A."/>
        </authorList>
    </citation>
    <scope>NUCLEOTIDE SEQUENCE [LARGE SCALE GENOMIC DNA]</scope>
    <source>
        <strain evidence="7">DSM 1677</strain>
    </source>
</reference>
<evidence type="ECO:0000256" key="6">
    <source>
        <dbReference type="ARBA" id="ARBA00023136"/>
    </source>
</evidence>
<keyword evidence="4" id="KW-0812">Transmembrane</keyword>
<comment type="subcellular location">
    <subcellularLocation>
        <location evidence="1">Cell membrane</location>
        <topology evidence="1">Multi-pass membrane protein</topology>
    </subcellularLocation>
</comment>